<dbReference type="OrthoDB" id="9800897at2"/>
<dbReference type="PROSITE" id="PS50110">
    <property type="entry name" value="RESPONSE_REGULATORY"/>
    <property type="match status" value="1"/>
</dbReference>
<dbReference type="RefSeq" id="WP_070986640.1">
    <property type="nucleotide sequence ID" value="NZ_MKJU01000030.1"/>
</dbReference>
<dbReference type="InterPro" id="IPR001789">
    <property type="entry name" value="Sig_transdc_resp-reg_receiver"/>
</dbReference>
<dbReference type="SMART" id="SM00448">
    <property type="entry name" value="REC"/>
    <property type="match status" value="1"/>
</dbReference>
<evidence type="ECO:0000313" key="4">
    <source>
        <dbReference type="Proteomes" id="UP000179786"/>
    </source>
</evidence>
<dbReference type="InterPro" id="IPR011006">
    <property type="entry name" value="CheY-like_superfamily"/>
</dbReference>
<accession>A0A1S1MUU7</accession>
<dbReference type="AlphaFoldDB" id="A0A1S1MUU7"/>
<dbReference type="Pfam" id="PF00072">
    <property type="entry name" value="Response_reg"/>
    <property type="match status" value="1"/>
</dbReference>
<proteinExistence type="predicted"/>
<dbReference type="Gene3D" id="3.40.50.2300">
    <property type="match status" value="1"/>
</dbReference>
<dbReference type="Proteomes" id="UP000179786">
    <property type="component" value="Unassembled WGS sequence"/>
</dbReference>
<sequence length="256" mass="28989">MQDVSFLVVDDCQLVRNLVRNTLENRLGAENVYTATNGKEALELLNARSIDIIIADWQMPKMDGDELLRTIRKSDKHKLTPFIMMSSLGDKEHVLAAIQNGVSQYVMKPFSADKLEDAIHKSWNSANRRGAVRLSALPEHRVRIQTSNRKLAGIVKNISHTGMLIELTYSRELNLFNNYSIELDIFDLNHEGNMLIEPLYGVPVRLIAVEPSTSKANVCQMGIRFNREMLHETVKGKLDYLLKNLGQDSGDLIQDN</sequence>
<dbReference type="PANTHER" id="PTHR43228">
    <property type="entry name" value="TWO-COMPONENT RESPONSE REGULATOR"/>
    <property type="match status" value="1"/>
</dbReference>
<organism evidence="3 4">
    <name type="scientific">Pseudoalteromonas amylolytica</name>
    <dbReference type="NCBI Taxonomy" id="1859457"/>
    <lineage>
        <taxon>Bacteria</taxon>
        <taxon>Pseudomonadati</taxon>
        <taxon>Pseudomonadota</taxon>
        <taxon>Gammaproteobacteria</taxon>
        <taxon>Alteromonadales</taxon>
        <taxon>Pseudoalteromonadaceae</taxon>
        <taxon>Pseudoalteromonas</taxon>
    </lineage>
</organism>
<name>A0A1S1MUU7_9GAMM</name>
<dbReference type="GO" id="GO:0000160">
    <property type="term" value="P:phosphorelay signal transduction system"/>
    <property type="evidence" value="ECO:0007669"/>
    <property type="project" value="InterPro"/>
</dbReference>
<dbReference type="InterPro" id="IPR052048">
    <property type="entry name" value="ST_Response_Regulator"/>
</dbReference>
<comment type="caution">
    <text evidence="3">The sequence shown here is derived from an EMBL/GenBank/DDBJ whole genome shotgun (WGS) entry which is preliminary data.</text>
</comment>
<evidence type="ECO:0000313" key="3">
    <source>
        <dbReference type="EMBL" id="OHU88728.1"/>
    </source>
</evidence>
<dbReference type="STRING" id="1859457.BET10_18035"/>
<gene>
    <name evidence="3" type="ORF">BET10_18035</name>
</gene>
<reference evidence="3 4" key="1">
    <citation type="submission" date="2016-09" db="EMBL/GenBank/DDBJ databases">
        <title>Pseudoalteromonas amylolytica sp. nov., isolated from the surface seawater.</title>
        <authorList>
            <person name="Wu Y.-H."/>
            <person name="Cheng H."/>
            <person name="Jin X.-B."/>
            <person name="Wang C.-S."/>
            <person name="Xu X.-W."/>
        </authorList>
    </citation>
    <scope>NUCLEOTIDE SEQUENCE [LARGE SCALE GENOMIC DNA]</scope>
    <source>
        <strain evidence="3 4">JW1</strain>
    </source>
</reference>
<evidence type="ECO:0000256" key="1">
    <source>
        <dbReference type="PROSITE-ProRule" id="PRU00169"/>
    </source>
</evidence>
<keyword evidence="4" id="KW-1185">Reference proteome</keyword>
<keyword evidence="1" id="KW-0597">Phosphoprotein</keyword>
<feature type="domain" description="Response regulatory" evidence="2">
    <location>
        <begin position="5"/>
        <end position="123"/>
    </location>
</feature>
<protein>
    <recommendedName>
        <fullName evidence="2">Response regulatory domain-containing protein</fullName>
    </recommendedName>
</protein>
<dbReference type="EMBL" id="MKJU01000030">
    <property type="protein sequence ID" value="OHU88728.1"/>
    <property type="molecule type" value="Genomic_DNA"/>
</dbReference>
<feature type="modified residue" description="4-aspartylphosphate" evidence="1">
    <location>
        <position position="56"/>
    </location>
</feature>
<dbReference type="SUPFAM" id="SSF52172">
    <property type="entry name" value="CheY-like"/>
    <property type="match status" value="1"/>
</dbReference>
<dbReference type="PANTHER" id="PTHR43228:SF1">
    <property type="entry name" value="TWO-COMPONENT RESPONSE REGULATOR ARR22"/>
    <property type="match status" value="1"/>
</dbReference>
<evidence type="ECO:0000259" key="2">
    <source>
        <dbReference type="PROSITE" id="PS50110"/>
    </source>
</evidence>